<protein>
    <submittedName>
        <fullName evidence="5">ABC transporter ATP-binding protein</fullName>
    </submittedName>
</protein>
<dbReference type="Gene3D" id="3.40.50.300">
    <property type="entry name" value="P-loop containing nucleotide triphosphate hydrolases"/>
    <property type="match status" value="1"/>
</dbReference>
<keyword evidence="6" id="KW-1185">Reference proteome</keyword>
<proteinExistence type="predicted"/>
<reference evidence="5 6" key="1">
    <citation type="submission" date="2019-07" db="EMBL/GenBank/DDBJ databases">
        <title>Lentzea xizangensis sp. nov., isolated from Qinghai-Tibetan Plateau Soils.</title>
        <authorList>
            <person name="Huang J."/>
        </authorList>
    </citation>
    <scope>NUCLEOTIDE SEQUENCE [LARGE SCALE GENOMIC DNA]</scope>
    <source>
        <strain evidence="5 6">FXJ1.1311</strain>
    </source>
</reference>
<evidence type="ECO:0000256" key="2">
    <source>
        <dbReference type="ARBA" id="ARBA00022741"/>
    </source>
</evidence>
<dbReference type="GO" id="GO:0005886">
    <property type="term" value="C:plasma membrane"/>
    <property type="evidence" value="ECO:0007669"/>
    <property type="project" value="TreeGrafter"/>
</dbReference>
<dbReference type="PROSITE" id="PS50893">
    <property type="entry name" value="ABC_TRANSPORTER_2"/>
    <property type="match status" value="1"/>
</dbReference>
<keyword evidence="2" id="KW-0547">Nucleotide-binding</keyword>
<gene>
    <name evidence="5" type="ORF">FKR81_02940</name>
</gene>
<dbReference type="PROSITE" id="PS00211">
    <property type="entry name" value="ABC_TRANSPORTER_1"/>
    <property type="match status" value="1"/>
</dbReference>
<evidence type="ECO:0000256" key="1">
    <source>
        <dbReference type="ARBA" id="ARBA00022448"/>
    </source>
</evidence>
<dbReference type="Proteomes" id="UP000316639">
    <property type="component" value="Unassembled WGS sequence"/>
</dbReference>
<evidence type="ECO:0000259" key="4">
    <source>
        <dbReference type="PROSITE" id="PS50893"/>
    </source>
</evidence>
<dbReference type="GO" id="GO:0022857">
    <property type="term" value="F:transmembrane transporter activity"/>
    <property type="evidence" value="ECO:0007669"/>
    <property type="project" value="TreeGrafter"/>
</dbReference>
<dbReference type="RefSeq" id="WP_146349325.1">
    <property type="nucleotide sequence ID" value="NZ_VOBR01000002.1"/>
</dbReference>
<dbReference type="InterPro" id="IPR017871">
    <property type="entry name" value="ABC_transporter-like_CS"/>
</dbReference>
<dbReference type="OrthoDB" id="9802264at2"/>
<dbReference type="CDD" id="cd03255">
    <property type="entry name" value="ABC_MJ0796_LolCDE_FtsE"/>
    <property type="match status" value="1"/>
</dbReference>
<dbReference type="EMBL" id="VOBR01000002">
    <property type="protein sequence ID" value="TWP53729.1"/>
    <property type="molecule type" value="Genomic_DNA"/>
</dbReference>
<evidence type="ECO:0000256" key="3">
    <source>
        <dbReference type="ARBA" id="ARBA00022840"/>
    </source>
</evidence>
<dbReference type="PANTHER" id="PTHR24220">
    <property type="entry name" value="IMPORT ATP-BINDING PROTEIN"/>
    <property type="match status" value="1"/>
</dbReference>
<evidence type="ECO:0000313" key="6">
    <source>
        <dbReference type="Proteomes" id="UP000316639"/>
    </source>
</evidence>
<accession>A0A563F1D2</accession>
<dbReference type="GO" id="GO:0016887">
    <property type="term" value="F:ATP hydrolysis activity"/>
    <property type="evidence" value="ECO:0007669"/>
    <property type="project" value="InterPro"/>
</dbReference>
<dbReference type="SMART" id="SM00382">
    <property type="entry name" value="AAA"/>
    <property type="match status" value="1"/>
</dbReference>
<dbReference type="InterPro" id="IPR015854">
    <property type="entry name" value="ABC_transpr_LolD-like"/>
</dbReference>
<feature type="domain" description="ABC transporter" evidence="4">
    <location>
        <begin position="6"/>
        <end position="233"/>
    </location>
</feature>
<dbReference type="InterPro" id="IPR027417">
    <property type="entry name" value="P-loop_NTPase"/>
</dbReference>
<keyword evidence="1" id="KW-0813">Transport</keyword>
<evidence type="ECO:0000313" key="5">
    <source>
        <dbReference type="EMBL" id="TWP53729.1"/>
    </source>
</evidence>
<name>A0A563F1D2_9PSEU</name>
<sequence length="233" mass="24968">MSSRLLVVENVSRTFVSAADAVPAVRDASLVAHAGEFVCVFGASGSGKSTLVNLITGLDTADAGRILVGQAELGLLGESRRARLRLDTIGVVFQDHNLIEEFTALENVALPLEATRNSRAQCREGRRRALEQLDRVGLADVAHRLPRHLSGGQRQRVGIARALVGDRRVLVADEPTGALDSRGSRELFELIRSLCDDGVLAVVCSHDPMCREIADTVYEMVDGRLHAAAGVPA</sequence>
<comment type="caution">
    <text evidence="5">The sequence shown here is derived from an EMBL/GenBank/DDBJ whole genome shotgun (WGS) entry which is preliminary data.</text>
</comment>
<dbReference type="SUPFAM" id="SSF52540">
    <property type="entry name" value="P-loop containing nucleoside triphosphate hydrolases"/>
    <property type="match status" value="1"/>
</dbReference>
<dbReference type="InterPro" id="IPR017911">
    <property type="entry name" value="MacB-like_ATP-bd"/>
</dbReference>
<keyword evidence="3 5" id="KW-0067">ATP-binding</keyword>
<dbReference type="AlphaFoldDB" id="A0A563F1D2"/>
<organism evidence="5 6">
    <name type="scientific">Lentzea tibetensis</name>
    <dbReference type="NCBI Taxonomy" id="2591470"/>
    <lineage>
        <taxon>Bacteria</taxon>
        <taxon>Bacillati</taxon>
        <taxon>Actinomycetota</taxon>
        <taxon>Actinomycetes</taxon>
        <taxon>Pseudonocardiales</taxon>
        <taxon>Pseudonocardiaceae</taxon>
        <taxon>Lentzea</taxon>
    </lineage>
</organism>
<dbReference type="InterPro" id="IPR003439">
    <property type="entry name" value="ABC_transporter-like_ATP-bd"/>
</dbReference>
<dbReference type="InterPro" id="IPR003593">
    <property type="entry name" value="AAA+_ATPase"/>
</dbReference>
<dbReference type="Pfam" id="PF00005">
    <property type="entry name" value="ABC_tran"/>
    <property type="match status" value="1"/>
</dbReference>
<dbReference type="GO" id="GO:0005524">
    <property type="term" value="F:ATP binding"/>
    <property type="evidence" value="ECO:0007669"/>
    <property type="project" value="UniProtKB-KW"/>
</dbReference>